<keyword evidence="2" id="KW-1185">Reference proteome</keyword>
<organism evidence="1 2">
    <name type="scientific">Polaromonas aquatica</name>
    <dbReference type="NCBI Taxonomy" id="332657"/>
    <lineage>
        <taxon>Bacteria</taxon>
        <taxon>Pseudomonadati</taxon>
        <taxon>Pseudomonadota</taxon>
        <taxon>Betaproteobacteria</taxon>
        <taxon>Burkholderiales</taxon>
        <taxon>Comamonadaceae</taxon>
        <taxon>Polaromonas</taxon>
    </lineage>
</organism>
<proteinExistence type="predicted"/>
<comment type="caution">
    <text evidence="1">The sequence shown here is derived from an EMBL/GenBank/DDBJ whole genome shotgun (WGS) entry which is preliminary data.</text>
</comment>
<dbReference type="EMBL" id="JBHSRS010000084">
    <property type="protein sequence ID" value="MFC6284939.1"/>
    <property type="molecule type" value="Genomic_DNA"/>
</dbReference>
<sequence>MSIFDQLTKTSFLKEPRGADQRSALERPVVTRKITWNGLVPFSTTTYKEQGEGKEKLVEEFVGTVKITGPSLLALYINTEMSLVSCLQRFEGGDAIAEIKFWMEHLTEIGMSGKALEDRMEAEEEILLRDLKDPISPIPSWVLAVGYFNDAWNLLFTGMSDVVEYEKNFSQLNGDMREDSWSNLARAYYYCGKAEVFAGLPAILKEKSRIDGATRRKPESERPFSQHKKITLEFLKANKKKHWTKSHAAKEIRDYLNELHAQGKLDRELSDQDGGVETVKGWLSTMSGAAEFFPKKS</sequence>
<accession>A0ABW1U6X9</accession>
<name>A0ABW1U6X9_9BURK</name>
<dbReference type="RefSeq" id="WP_371439392.1">
    <property type="nucleotide sequence ID" value="NZ_JBHSRS010000084.1"/>
</dbReference>
<evidence type="ECO:0000313" key="1">
    <source>
        <dbReference type="EMBL" id="MFC6284939.1"/>
    </source>
</evidence>
<evidence type="ECO:0000313" key="2">
    <source>
        <dbReference type="Proteomes" id="UP001596270"/>
    </source>
</evidence>
<gene>
    <name evidence="1" type="ORF">ACFQND_27245</name>
</gene>
<dbReference type="Proteomes" id="UP001596270">
    <property type="component" value="Unassembled WGS sequence"/>
</dbReference>
<reference evidence="2" key="1">
    <citation type="journal article" date="2019" name="Int. J. Syst. Evol. Microbiol.">
        <title>The Global Catalogue of Microorganisms (GCM) 10K type strain sequencing project: providing services to taxonomists for standard genome sequencing and annotation.</title>
        <authorList>
            <consortium name="The Broad Institute Genomics Platform"/>
            <consortium name="The Broad Institute Genome Sequencing Center for Infectious Disease"/>
            <person name="Wu L."/>
            <person name="Ma J."/>
        </authorList>
    </citation>
    <scope>NUCLEOTIDE SEQUENCE [LARGE SCALE GENOMIC DNA]</scope>
    <source>
        <strain evidence="2">CCUG 39402</strain>
    </source>
</reference>
<protein>
    <submittedName>
        <fullName evidence="1">Uncharacterized protein</fullName>
    </submittedName>
</protein>